<dbReference type="InterPro" id="IPR038696">
    <property type="entry name" value="IalB_sf"/>
</dbReference>
<gene>
    <name evidence="3" type="ORF">Mame_03394</name>
</gene>
<dbReference type="OrthoDB" id="8454302at2"/>
<organism evidence="3 4">
    <name type="scientific">Martelella mediterranea DSM 17316</name>
    <dbReference type="NCBI Taxonomy" id="1122214"/>
    <lineage>
        <taxon>Bacteria</taxon>
        <taxon>Pseudomonadati</taxon>
        <taxon>Pseudomonadota</taxon>
        <taxon>Alphaproteobacteria</taxon>
        <taxon>Hyphomicrobiales</taxon>
        <taxon>Aurantimonadaceae</taxon>
        <taxon>Martelella</taxon>
    </lineage>
</organism>
<evidence type="ECO:0000313" key="3">
    <source>
        <dbReference type="EMBL" id="AQZ52701.1"/>
    </source>
</evidence>
<feature type="region of interest" description="Disordered" evidence="1">
    <location>
        <begin position="36"/>
        <end position="67"/>
    </location>
</feature>
<reference evidence="3 4" key="1">
    <citation type="submission" date="2017-03" db="EMBL/GenBank/DDBJ databases">
        <title>Foreign affairs: Plasmid Transfer between Roseobacters and Rhizobia.</title>
        <authorList>
            <person name="Bartling P."/>
            <person name="Bunk B."/>
            <person name="Overmann J."/>
            <person name="Brinkmann H."/>
            <person name="Petersen J."/>
        </authorList>
    </citation>
    <scope>NUCLEOTIDE SEQUENCE [LARGE SCALE GENOMIC DNA]</scope>
    <source>
        <strain evidence="3 4">MACL11</strain>
    </source>
</reference>
<feature type="chain" id="PRO_5010694640" evidence="2">
    <location>
        <begin position="32"/>
        <end position="208"/>
    </location>
</feature>
<dbReference type="STRING" id="1122214.Mame_03394"/>
<keyword evidence="4" id="KW-1185">Reference proteome</keyword>
<dbReference type="RefSeq" id="WP_018066528.1">
    <property type="nucleotide sequence ID" value="NZ_AQWH01000024.1"/>
</dbReference>
<feature type="compositionally biased region" description="Pro residues" evidence="1">
    <location>
        <begin position="52"/>
        <end position="63"/>
    </location>
</feature>
<feature type="signal peptide" evidence="2">
    <location>
        <begin position="1"/>
        <end position="31"/>
    </location>
</feature>
<dbReference type="Pfam" id="PF06776">
    <property type="entry name" value="IalB"/>
    <property type="match status" value="1"/>
</dbReference>
<evidence type="ECO:0000256" key="1">
    <source>
        <dbReference type="SAM" id="MobiDB-lite"/>
    </source>
</evidence>
<accession>A0A1U9Z4U8</accession>
<keyword evidence="2" id="KW-0732">Signal</keyword>
<dbReference type="KEGG" id="mmed:Mame_03394"/>
<name>A0A1U9Z4U8_9HYPH</name>
<proteinExistence type="predicted"/>
<sequence length="208" mass="22132" precursor="true">MPVFPADHALRRIGALSLACLLFSAALPAFAQEAADDSVGETSEEAATPAAEPAPQPVPPAPPADNSVVRENHGAWSMVCDQPPGSSVEQCALMQNVIADDRPEIGLSIAVLKTADREAKLLRVLTPLGVFLPEGMNLFVDNVDIGKAYFSRCYLDGCYVEVDIDDDLMRILRAGTQAVFTLNFSVDQNSIGIPVDLSGFAEGYDALP</sequence>
<evidence type="ECO:0000313" key="4">
    <source>
        <dbReference type="Proteomes" id="UP000191135"/>
    </source>
</evidence>
<evidence type="ECO:0000256" key="2">
    <source>
        <dbReference type="SAM" id="SignalP"/>
    </source>
</evidence>
<dbReference type="AlphaFoldDB" id="A0A1U9Z4U8"/>
<dbReference type="Gene3D" id="2.60.40.1880">
    <property type="entry name" value="Invasion associated locus B (IalB) protein"/>
    <property type="match status" value="1"/>
</dbReference>
<dbReference type="Proteomes" id="UP000191135">
    <property type="component" value="Chromosome"/>
</dbReference>
<dbReference type="eggNOG" id="COG5342">
    <property type="taxonomic scope" value="Bacteria"/>
</dbReference>
<dbReference type="EMBL" id="CP020330">
    <property type="protein sequence ID" value="AQZ52701.1"/>
    <property type="molecule type" value="Genomic_DNA"/>
</dbReference>
<dbReference type="InterPro" id="IPR010642">
    <property type="entry name" value="Invasion_prot_B"/>
</dbReference>
<protein>
    <submittedName>
        <fullName evidence="3">Invasion protein B, involved in pathogenesis</fullName>
    </submittedName>
</protein>